<sequence length="272" mass="30921">MEIFVKLSIFQLWPMFCFPERNVRKLQIPFDPDRRHSQGSATDRKPPFVLGFAEKDMKELDLGHEPAQPPGLAALRHFVYTPITLQYKTSSQVSKEIFSNGPRVSISARALSSTEPSSGAISVQLMKMGLLPKALLGKTPRKVWKTFINHRTYRKNPTEFQLLLARSSPASIRVNQGEYHRGEISYCEMWRVQASKREDLGEKGITGREELTGTPCMVTGNTPKSPERGLWETTVDHLRHDKLALIERHLSEEAREDESARALIRKSLHSSN</sequence>
<reference evidence="2 3" key="1">
    <citation type="submission" date="2020-02" db="EMBL/GenBank/DDBJ databases">
        <authorList>
            <person name="Ferguson B K."/>
        </authorList>
    </citation>
    <scope>NUCLEOTIDE SEQUENCE [LARGE SCALE GENOMIC DNA]</scope>
</reference>
<gene>
    <name evidence="2" type="ORF">NTEN_LOCUS9324</name>
</gene>
<evidence type="ECO:0000313" key="2">
    <source>
        <dbReference type="EMBL" id="CAB0003847.1"/>
    </source>
</evidence>
<dbReference type="AlphaFoldDB" id="A0A6H5GIY9"/>
<name>A0A6H5GIY9_9HEMI</name>
<evidence type="ECO:0000256" key="1">
    <source>
        <dbReference type="SAM" id="MobiDB-lite"/>
    </source>
</evidence>
<feature type="region of interest" description="Disordered" evidence="1">
    <location>
        <begin position="207"/>
        <end position="228"/>
    </location>
</feature>
<feature type="compositionally biased region" description="Basic residues" evidence="1">
    <location>
        <begin position="263"/>
        <end position="272"/>
    </location>
</feature>
<accession>A0A6H5GIY9</accession>
<dbReference type="Proteomes" id="UP000479000">
    <property type="component" value="Unassembled WGS sequence"/>
</dbReference>
<organism evidence="2 3">
    <name type="scientific">Nesidiocoris tenuis</name>
    <dbReference type="NCBI Taxonomy" id="355587"/>
    <lineage>
        <taxon>Eukaryota</taxon>
        <taxon>Metazoa</taxon>
        <taxon>Ecdysozoa</taxon>
        <taxon>Arthropoda</taxon>
        <taxon>Hexapoda</taxon>
        <taxon>Insecta</taxon>
        <taxon>Pterygota</taxon>
        <taxon>Neoptera</taxon>
        <taxon>Paraneoptera</taxon>
        <taxon>Hemiptera</taxon>
        <taxon>Heteroptera</taxon>
        <taxon>Panheteroptera</taxon>
        <taxon>Cimicomorpha</taxon>
        <taxon>Miridae</taxon>
        <taxon>Dicyphina</taxon>
        <taxon>Nesidiocoris</taxon>
    </lineage>
</organism>
<proteinExistence type="predicted"/>
<feature type="region of interest" description="Disordered" evidence="1">
    <location>
        <begin position="253"/>
        <end position="272"/>
    </location>
</feature>
<protein>
    <submittedName>
        <fullName evidence="2">Uncharacterized protein</fullName>
    </submittedName>
</protein>
<evidence type="ECO:0000313" key="3">
    <source>
        <dbReference type="Proteomes" id="UP000479000"/>
    </source>
</evidence>
<keyword evidence="3" id="KW-1185">Reference proteome</keyword>
<dbReference type="EMBL" id="CADCXU010014003">
    <property type="protein sequence ID" value="CAB0003847.1"/>
    <property type="molecule type" value="Genomic_DNA"/>
</dbReference>